<evidence type="ECO:0000259" key="17">
    <source>
        <dbReference type="Pfam" id="PF05193"/>
    </source>
</evidence>
<organism evidence="20 21">
    <name type="scientific">Marinobacter guineae</name>
    <dbReference type="NCBI Taxonomy" id="432303"/>
    <lineage>
        <taxon>Bacteria</taxon>
        <taxon>Pseudomonadati</taxon>
        <taxon>Pseudomonadota</taxon>
        <taxon>Gammaproteobacteria</taxon>
        <taxon>Pseudomonadales</taxon>
        <taxon>Marinobacteraceae</taxon>
        <taxon>Marinobacter</taxon>
    </lineage>
</organism>
<feature type="domain" description="Peptidase M16 C-terminal" evidence="17">
    <location>
        <begin position="219"/>
        <end position="396"/>
    </location>
</feature>
<comment type="function">
    <text evidence="2">Endopeptidase that degrades small peptides of less than 7 kDa, such as glucagon and insulin.</text>
</comment>
<feature type="signal peptide" evidence="15">
    <location>
        <begin position="1"/>
        <end position="33"/>
    </location>
</feature>
<evidence type="ECO:0000256" key="15">
    <source>
        <dbReference type="SAM" id="SignalP"/>
    </source>
</evidence>
<evidence type="ECO:0000256" key="8">
    <source>
        <dbReference type="ARBA" id="ARBA00022801"/>
    </source>
</evidence>
<evidence type="ECO:0000256" key="11">
    <source>
        <dbReference type="ARBA" id="ARBA00029597"/>
    </source>
</evidence>
<evidence type="ECO:0000256" key="6">
    <source>
        <dbReference type="ARBA" id="ARBA00022670"/>
    </source>
</evidence>
<dbReference type="RefSeq" id="WP_099618927.1">
    <property type="nucleotide sequence ID" value="NZ_KZ319341.1"/>
</dbReference>
<dbReference type="Proteomes" id="UP000229044">
    <property type="component" value="Unassembled WGS sequence"/>
</dbReference>
<dbReference type="EMBL" id="NTFI01000004">
    <property type="protein sequence ID" value="PHQ24778.1"/>
    <property type="molecule type" value="Genomic_DNA"/>
</dbReference>
<dbReference type="InterPro" id="IPR054734">
    <property type="entry name" value="PqqF-like_C_4"/>
</dbReference>
<keyword evidence="7" id="KW-0479">Metal-binding</keyword>
<dbReference type="InterPro" id="IPR011249">
    <property type="entry name" value="Metalloenz_LuxS/M16"/>
</dbReference>
<keyword evidence="10" id="KW-0482">Metalloprotease</keyword>
<dbReference type="InterPro" id="IPR032632">
    <property type="entry name" value="Peptidase_M16_M"/>
</dbReference>
<dbReference type="InterPro" id="IPR001431">
    <property type="entry name" value="Pept_M16_Zn_BS"/>
</dbReference>
<evidence type="ECO:0000256" key="5">
    <source>
        <dbReference type="ARBA" id="ARBA00017565"/>
    </source>
</evidence>
<name>A0A2G1VDD1_9GAMM</name>
<dbReference type="InterPro" id="IPR050626">
    <property type="entry name" value="Peptidase_M16"/>
</dbReference>
<comment type="similarity">
    <text evidence="3 14">Belongs to the peptidase M16 family.</text>
</comment>
<gene>
    <name evidence="20" type="ORF">CLH62_14535</name>
</gene>
<evidence type="ECO:0000313" key="21">
    <source>
        <dbReference type="Proteomes" id="UP000229044"/>
    </source>
</evidence>
<accession>A0A2G1VDD1</accession>
<keyword evidence="6" id="KW-0645">Protease</keyword>
<dbReference type="GO" id="GO:0005737">
    <property type="term" value="C:cytoplasm"/>
    <property type="evidence" value="ECO:0007669"/>
    <property type="project" value="UniProtKB-ARBA"/>
</dbReference>
<comment type="cofactor">
    <cofactor evidence="1">
        <name>Zn(2+)</name>
        <dbReference type="ChEBI" id="CHEBI:29105"/>
    </cofactor>
</comment>
<dbReference type="PANTHER" id="PTHR43690:SF18">
    <property type="entry name" value="INSULIN-DEGRADING ENZYME-RELATED"/>
    <property type="match status" value="1"/>
</dbReference>
<evidence type="ECO:0000256" key="4">
    <source>
        <dbReference type="ARBA" id="ARBA00012449"/>
    </source>
</evidence>
<sequence length="950" mass="106859">MSTRIARKHPTESQMVRLFTLLALLLFSTFTLAAQIPEKSPNDDNQYRFIELENGLRVILVSDKEADKAAASMNVAVGSGDDPEDREGLSHFLEHMLFLGTEKYPAPGEYQQFIKSHGGQHNAFTAFQDTNYFFDIQAEFLKPALDRFAQQFAAPLFTAELVDRERNAVHSEFSAKQKEDGRRFYSVKKAVSNPDHAFSQFAVGNLSTLENTDDNPLRPDLIEFWKQHYSANLMSLAVYGPQTLDDLEAMVRGRFDTIENRNLEPKRHMASLFEQDALPAKVTAEALKDVRSLSLSFPIPSQEDNYRTKPANYVTNLLGHEGPGSLFDVLKRSGLAESLSAGLGMDTGENATLEISISLTPEGMSRHNEILPLVFDYIDKIRQKGISEQRFLEMQNLARIDFRFREQGSPLHEAMRLASQLMDYPAEDLLRAPWLVERYAPEQYKDILNRLTPDNVLAFVLSPDPGLENPNRTNWYEAAWTREALDPKALTTPQLPELAAQLQLPSANPFVPEDLEMVPGQTMAKPTSLGSLQGMEIWFARDTRFDTPKANVFISLRTPAAQASARSNVLIQLLVDSINANLNAWAYSASLAGLDYSVYPHLRGITVRVGGYNDKLHTLMNRILLQVALPELTRQRFDIARQNLIDSLQNKAKDRPVEQTSEFVQTSLIEGAWNTDDKLRAAREVTFEELLSFSEAAFSQVDPVMMAHGNLTEASALNLARQIDAIVLRNTENTQVARSQVRQLPERETEVSLAVDHPDTGYTLYMQGDNTSFEERARFRLLAQIISSPFYEEIRTSRQLGYIVYATPYEMLETPALGFVVQSPSASQTEIDQAVTEFSAVFENTLAGLTDERLNQEKQAVISKLLEQDRQLGEISSRYWREIDRGAESFDSREQLAEAVKNVSLQELLDTFRKAVLEREQSLRVVTGGNGLQADRALGKLTELTPVPAS</sequence>
<feature type="domain" description="Peptidase M16 middle/third" evidence="18">
    <location>
        <begin position="402"/>
        <end position="681"/>
    </location>
</feature>
<evidence type="ECO:0000256" key="10">
    <source>
        <dbReference type="ARBA" id="ARBA00023049"/>
    </source>
</evidence>
<dbReference type="FunFam" id="3.30.830.10:FF:000005">
    <property type="entry name" value="nardilysin isoform X1"/>
    <property type="match status" value="1"/>
</dbReference>
<evidence type="ECO:0000256" key="12">
    <source>
        <dbReference type="ARBA" id="ARBA00031184"/>
    </source>
</evidence>
<evidence type="ECO:0000259" key="16">
    <source>
        <dbReference type="Pfam" id="PF00675"/>
    </source>
</evidence>
<evidence type="ECO:0000256" key="3">
    <source>
        <dbReference type="ARBA" id="ARBA00007261"/>
    </source>
</evidence>
<dbReference type="AlphaFoldDB" id="A0A2G1VDD1"/>
<dbReference type="Pfam" id="PF16187">
    <property type="entry name" value="Peptidase_M16_M"/>
    <property type="match status" value="1"/>
</dbReference>
<dbReference type="GO" id="GO:0046872">
    <property type="term" value="F:metal ion binding"/>
    <property type="evidence" value="ECO:0007669"/>
    <property type="project" value="UniProtKB-KW"/>
</dbReference>
<dbReference type="InterPro" id="IPR007863">
    <property type="entry name" value="Peptidase_M16_C"/>
</dbReference>
<dbReference type="Pfam" id="PF00675">
    <property type="entry name" value="Peptidase_M16"/>
    <property type="match status" value="1"/>
</dbReference>
<dbReference type="GO" id="GO:0004222">
    <property type="term" value="F:metalloendopeptidase activity"/>
    <property type="evidence" value="ECO:0007669"/>
    <property type="project" value="UniProtKB-EC"/>
</dbReference>
<proteinExistence type="inferred from homology"/>
<evidence type="ECO:0000256" key="7">
    <source>
        <dbReference type="ARBA" id="ARBA00022723"/>
    </source>
</evidence>
<keyword evidence="15" id="KW-0732">Signal</keyword>
<evidence type="ECO:0000313" key="20">
    <source>
        <dbReference type="EMBL" id="PHQ24778.1"/>
    </source>
</evidence>
<dbReference type="Gene3D" id="3.30.830.10">
    <property type="entry name" value="Metalloenzyme, LuxS/M16 peptidase-like"/>
    <property type="match status" value="4"/>
</dbReference>
<dbReference type="SUPFAM" id="SSF63411">
    <property type="entry name" value="LuxS/MPP-like metallohydrolase"/>
    <property type="match status" value="4"/>
</dbReference>
<dbReference type="GO" id="GO:0006508">
    <property type="term" value="P:proteolysis"/>
    <property type="evidence" value="ECO:0007669"/>
    <property type="project" value="UniProtKB-KW"/>
</dbReference>
<dbReference type="PANTHER" id="PTHR43690">
    <property type="entry name" value="NARDILYSIN"/>
    <property type="match status" value="1"/>
</dbReference>
<keyword evidence="21" id="KW-1185">Reference proteome</keyword>
<evidence type="ECO:0000256" key="2">
    <source>
        <dbReference type="ARBA" id="ARBA00002184"/>
    </source>
</evidence>
<dbReference type="EC" id="3.4.24.55" evidence="4"/>
<evidence type="ECO:0000259" key="18">
    <source>
        <dbReference type="Pfam" id="PF16187"/>
    </source>
</evidence>
<keyword evidence="8" id="KW-0378">Hydrolase</keyword>
<evidence type="ECO:0000256" key="13">
    <source>
        <dbReference type="ARBA" id="ARBA00033450"/>
    </source>
</evidence>
<reference evidence="20 21" key="1">
    <citation type="submission" date="2017-09" db="EMBL/GenBank/DDBJ databases">
        <title>The draft genome sequences of Marinobacter guineae M3B.</title>
        <authorList>
            <person name="Cao J."/>
        </authorList>
    </citation>
    <scope>NUCLEOTIDE SEQUENCE [LARGE SCALE GENOMIC DNA]</scope>
    <source>
        <strain evidence="20 21">M3B</strain>
    </source>
</reference>
<dbReference type="InterPro" id="IPR011765">
    <property type="entry name" value="Pept_M16_N"/>
</dbReference>
<dbReference type="Pfam" id="PF05193">
    <property type="entry name" value="Peptidase_M16_C"/>
    <property type="match status" value="1"/>
</dbReference>
<evidence type="ECO:0000256" key="14">
    <source>
        <dbReference type="RuleBase" id="RU004447"/>
    </source>
</evidence>
<evidence type="ECO:0000256" key="9">
    <source>
        <dbReference type="ARBA" id="ARBA00022833"/>
    </source>
</evidence>
<evidence type="ECO:0000256" key="1">
    <source>
        <dbReference type="ARBA" id="ARBA00001947"/>
    </source>
</evidence>
<dbReference type="OrthoDB" id="9811314at2"/>
<dbReference type="PROSITE" id="PS00143">
    <property type="entry name" value="INSULINASE"/>
    <property type="match status" value="1"/>
</dbReference>
<evidence type="ECO:0000259" key="19">
    <source>
        <dbReference type="Pfam" id="PF22456"/>
    </source>
</evidence>
<keyword evidence="9" id="KW-0862">Zinc</keyword>
<dbReference type="FunFam" id="3.30.830.10:FF:000012">
    <property type="entry name" value="Protease 3"/>
    <property type="match status" value="1"/>
</dbReference>
<feature type="chain" id="PRO_5013814056" description="Protease 3" evidence="15">
    <location>
        <begin position="34"/>
        <end position="950"/>
    </location>
</feature>
<dbReference type="Pfam" id="PF22456">
    <property type="entry name" value="PqqF-like_C_4"/>
    <property type="match status" value="1"/>
</dbReference>
<feature type="domain" description="Peptidase M16 N-terminal" evidence="16">
    <location>
        <begin position="57"/>
        <end position="180"/>
    </location>
</feature>
<protein>
    <recommendedName>
        <fullName evidence="5">Protease 3</fullName>
        <ecNumber evidence="4">3.4.24.55</ecNumber>
    </recommendedName>
    <alternativeName>
        <fullName evidence="13">Pitrilysin</fullName>
    </alternativeName>
    <alternativeName>
        <fullName evidence="12">Protease III</fullName>
    </alternativeName>
    <alternativeName>
        <fullName evidence="11">Protease pi</fullName>
    </alternativeName>
</protein>
<feature type="domain" description="Coenzyme PQQ synthesis protein F-like C-terminal lobe" evidence="19">
    <location>
        <begin position="781"/>
        <end position="880"/>
    </location>
</feature>
<comment type="caution">
    <text evidence="20">The sequence shown here is derived from an EMBL/GenBank/DDBJ whole genome shotgun (WGS) entry which is preliminary data.</text>
</comment>